<accession>A0AA35GHC5</accession>
<organism evidence="1 2">
    <name type="scientific">Comamonas aquatica</name>
    <dbReference type="NCBI Taxonomy" id="225991"/>
    <lineage>
        <taxon>Bacteria</taxon>
        <taxon>Pseudomonadati</taxon>
        <taxon>Pseudomonadota</taxon>
        <taxon>Betaproteobacteria</taxon>
        <taxon>Burkholderiales</taxon>
        <taxon>Comamonadaceae</taxon>
        <taxon>Comamonas</taxon>
    </lineage>
</organism>
<gene>
    <name evidence="1" type="ORF">GHA_01129</name>
</gene>
<dbReference type="EMBL" id="CAHPSC010000011">
    <property type="protein sequence ID" value="CAB5676055.1"/>
    <property type="molecule type" value="Genomic_DNA"/>
</dbReference>
<comment type="caution">
    <text evidence="1">The sequence shown here is derived from an EMBL/GenBank/DDBJ whole genome shotgun (WGS) entry which is preliminary data.</text>
</comment>
<evidence type="ECO:0000313" key="2">
    <source>
        <dbReference type="Proteomes" id="UP000834458"/>
    </source>
</evidence>
<reference evidence="1" key="1">
    <citation type="submission" date="2020-05" db="EMBL/GenBank/DDBJ databases">
        <authorList>
            <person name="Delgado-Blas J."/>
        </authorList>
    </citation>
    <scope>NUCLEOTIDE SEQUENCE</scope>
    <source>
        <strain evidence="1">BB1454</strain>
    </source>
</reference>
<sequence>MTSRTSITVKSESGAVFKLKRTVDLVPAQPRGAKAQQLKPIRYELESGEPVEEIGVNKWRHPISGEELHL</sequence>
<dbReference type="AlphaFoldDB" id="A0AA35GHC5"/>
<protein>
    <submittedName>
        <fullName evidence="1">Uncharacterized protein</fullName>
    </submittedName>
</protein>
<proteinExistence type="predicted"/>
<dbReference type="Proteomes" id="UP000834458">
    <property type="component" value="Unassembled WGS sequence"/>
</dbReference>
<name>A0AA35GHC5_9BURK</name>
<evidence type="ECO:0000313" key="1">
    <source>
        <dbReference type="EMBL" id="CAB5676055.1"/>
    </source>
</evidence>